<evidence type="ECO:0000313" key="2">
    <source>
        <dbReference type="EMBL" id="EMS31063.1"/>
    </source>
</evidence>
<reference evidence="2" key="1">
    <citation type="submission" date="2013-01" db="EMBL/GenBank/DDBJ databases">
        <title>Genome assembly of Mariniradius saccharolyticus AK6.</title>
        <authorList>
            <person name="Vaidya B."/>
            <person name="Khatri I."/>
            <person name="Tanuku N.R.S."/>
            <person name="Subramanian S."/>
            <person name="Pinnaka A."/>
        </authorList>
    </citation>
    <scope>NUCLEOTIDE SEQUENCE [LARGE SCALE GENOMIC DNA]</scope>
    <source>
        <strain evidence="2">AK6</strain>
    </source>
</reference>
<evidence type="ECO:0000256" key="1">
    <source>
        <dbReference type="SAM" id="SignalP"/>
    </source>
</evidence>
<name>M7X8L7_9BACT</name>
<evidence type="ECO:0000313" key="3">
    <source>
        <dbReference type="Proteomes" id="UP000010953"/>
    </source>
</evidence>
<evidence type="ECO:0008006" key="4">
    <source>
        <dbReference type="Google" id="ProtNLM"/>
    </source>
</evidence>
<dbReference type="RefSeq" id="WP_008631579.1">
    <property type="nucleotide sequence ID" value="NZ_AMZY02000023.1"/>
</dbReference>
<dbReference type="STRING" id="1239962.C943_02636"/>
<dbReference type="OrthoDB" id="978645at2"/>
<keyword evidence="1" id="KW-0732">Signal</keyword>
<accession>M7X8L7</accession>
<dbReference type="InParanoid" id="M7X8L7"/>
<protein>
    <recommendedName>
        <fullName evidence="4">Outer membrane protein beta-barrel domain-containing protein</fullName>
    </recommendedName>
</protein>
<dbReference type="EMBL" id="AMZY02000023">
    <property type="protein sequence ID" value="EMS31063.1"/>
    <property type="molecule type" value="Genomic_DNA"/>
</dbReference>
<sequence>MKRLFLLAICLMPMSLMAQEPGIGLRMGEPFSITYKTFLDDHISIEGMFGSAGPNSASYYRNTFENNRPGPNTFYIGHSTSNRWSMNFRMAYHEDITDMIGIGSGYLLAYAGAGAQLRSVMVDYVYSQGTNPNVTFAEQRRNMDFGPEGFVGSEYYIEEIPLSVFVEVGLFMELVERFGHFRLQGAIGARYLF</sequence>
<proteinExistence type="predicted"/>
<organism evidence="2 3">
    <name type="scientific">Mariniradius saccharolyticus AK6</name>
    <dbReference type="NCBI Taxonomy" id="1239962"/>
    <lineage>
        <taxon>Bacteria</taxon>
        <taxon>Pseudomonadati</taxon>
        <taxon>Bacteroidota</taxon>
        <taxon>Cytophagia</taxon>
        <taxon>Cytophagales</taxon>
        <taxon>Cyclobacteriaceae</taxon>
        <taxon>Mariniradius</taxon>
    </lineage>
</organism>
<dbReference type="AlphaFoldDB" id="M7X8L7"/>
<comment type="caution">
    <text evidence="2">The sequence shown here is derived from an EMBL/GenBank/DDBJ whole genome shotgun (WGS) entry which is preliminary data.</text>
</comment>
<gene>
    <name evidence="2" type="ORF">C943_02636</name>
</gene>
<feature type="chain" id="PRO_5004087588" description="Outer membrane protein beta-barrel domain-containing protein" evidence="1">
    <location>
        <begin position="19"/>
        <end position="193"/>
    </location>
</feature>
<keyword evidence="3" id="KW-1185">Reference proteome</keyword>
<dbReference type="Proteomes" id="UP000010953">
    <property type="component" value="Unassembled WGS sequence"/>
</dbReference>
<feature type="signal peptide" evidence="1">
    <location>
        <begin position="1"/>
        <end position="18"/>
    </location>
</feature>